<dbReference type="RefSeq" id="WP_064104452.1">
    <property type="nucleotide sequence ID" value="NZ_LXSF01000006.1"/>
</dbReference>
<proteinExistence type="predicted"/>
<gene>
    <name evidence="2" type="ORF">A7P85_06340</name>
</gene>
<dbReference type="InterPro" id="IPR037026">
    <property type="entry name" value="Vgr_OB-fold_dom_sf"/>
</dbReference>
<dbReference type="NCBIfam" id="TIGR01644">
    <property type="entry name" value="phage_P2_V"/>
    <property type="match status" value="1"/>
</dbReference>
<evidence type="ECO:0000313" key="3">
    <source>
        <dbReference type="Proteomes" id="UP000078003"/>
    </source>
</evidence>
<name>A0A1A9RC29_EIKCO</name>
<accession>A0A1A9RC29</accession>
<dbReference type="Gene3D" id="2.40.50.230">
    <property type="entry name" value="Gp5 N-terminal domain"/>
    <property type="match status" value="1"/>
</dbReference>
<evidence type="ECO:0000313" key="2">
    <source>
        <dbReference type="EMBL" id="OAM16330.1"/>
    </source>
</evidence>
<organism evidence="2 3">
    <name type="scientific">Eikenella corrodens</name>
    <dbReference type="NCBI Taxonomy" id="539"/>
    <lineage>
        <taxon>Bacteria</taxon>
        <taxon>Pseudomonadati</taxon>
        <taxon>Pseudomonadota</taxon>
        <taxon>Betaproteobacteria</taxon>
        <taxon>Neisseriales</taxon>
        <taxon>Neisseriaceae</taxon>
        <taxon>Eikenella</taxon>
    </lineage>
</organism>
<dbReference type="Pfam" id="PF04717">
    <property type="entry name" value="Phage_base_V"/>
    <property type="match status" value="1"/>
</dbReference>
<dbReference type="EMBL" id="LXSF01000006">
    <property type="protein sequence ID" value="OAM16330.1"/>
    <property type="molecule type" value="Genomic_DNA"/>
</dbReference>
<dbReference type="Gene3D" id="6.20.150.10">
    <property type="match status" value="1"/>
</dbReference>
<dbReference type="InterPro" id="IPR044033">
    <property type="entry name" value="GpV-like_apex"/>
</dbReference>
<comment type="caution">
    <text evidence="2">The sequence shown here is derived from an EMBL/GenBank/DDBJ whole genome shotgun (WGS) entry which is preliminary data.</text>
</comment>
<dbReference type="Pfam" id="PF18946">
    <property type="entry name" value="Apex"/>
    <property type="match status" value="1"/>
</dbReference>
<sequence length="210" mass="21429">MNTAELSRLLANLIKQGTIAESDPAAGRVRVLHGGLTTDWLPYFVPAAGGVSVHRPPSVGENCIVLSPSGEPANGVVLCGMASDQFPQPGSSADETIVKFPDGAIAKYNHADSKLDISGINTANIQADSLTTVDCPQSTFTGSVTVQGLFTYQAGLSGSNGANGKTVIEGDFEHHGSFENTGKVSSNGVVLDNHVHSGVLAGGADTGGPK</sequence>
<dbReference type="AlphaFoldDB" id="A0A1A9RC29"/>
<dbReference type="InterPro" id="IPR006531">
    <property type="entry name" value="Gp5/Vgr_OB"/>
</dbReference>
<dbReference type="InterPro" id="IPR013046">
    <property type="entry name" value="GpV/Gp45"/>
</dbReference>
<dbReference type="Proteomes" id="UP000078003">
    <property type="component" value="Unassembled WGS sequence"/>
</dbReference>
<protein>
    <recommendedName>
        <fullName evidence="1">Gp5/Type VI secretion system Vgr protein OB-fold domain-containing protein</fullName>
    </recommendedName>
</protein>
<reference evidence="3" key="1">
    <citation type="submission" date="2016-05" db="EMBL/GenBank/DDBJ databases">
        <title>Draft genome of Corynebacterium afermentans subsp. afermentans LCDC 88199T.</title>
        <authorList>
            <person name="Bernier A.-M."/>
            <person name="Bernard K."/>
        </authorList>
    </citation>
    <scope>NUCLEOTIDE SEQUENCE [LARGE SCALE GENOMIC DNA]</scope>
    <source>
        <strain evidence="3">NML01-0328</strain>
    </source>
</reference>
<feature type="domain" description="Gp5/Type VI secretion system Vgr protein OB-fold" evidence="1">
    <location>
        <begin position="16"/>
        <end position="81"/>
    </location>
</feature>
<evidence type="ECO:0000259" key="1">
    <source>
        <dbReference type="Pfam" id="PF04717"/>
    </source>
</evidence>